<feature type="compositionally biased region" description="Polar residues" evidence="3">
    <location>
        <begin position="24"/>
        <end position="39"/>
    </location>
</feature>
<evidence type="ECO:0000256" key="3">
    <source>
        <dbReference type="SAM" id="MobiDB-lite"/>
    </source>
</evidence>
<dbReference type="EMBL" id="JADEWL010000045">
    <property type="protein sequence ID" value="MBE9213931.1"/>
    <property type="molecule type" value="Genomic_DNA"/>
</dbReference>
<dbReference type="GO" id="GO:0005576">
    <property type="term" value="C:extracellular region"/>
    <property type="evidence" value="ECO:0007669"/>
    <property type="project" value="UniProtKB-SubCell"/>
</dbReference>
<dbReference type="InterPro" id="IPR001343">
    <property type="entry name" value="Hemolysn_Ca-bd"/>
</dbReference>
<comment type="caution">
    <text evidence="4">The sequence shown here is derived from an EMBL/GenBank/DDBJ whole genome shotgun (WGS) entry which is preliminary data.</text>
</comment>
<evidence type="ECO:0000313" key="5">
    <source>
        <dbReference type="Proteomes" id="UP000620559"/>
    </source>
</evidence>
<dbReference type="PRINTS" id="PR00313">
    <property type="entry name" value="CABNDNGRPT"/>
</dbReference>
<reference evidence="4" key="1">
    <citation type="submission" date="2020-10" db="EMBL/GenBank/DDBJ databases">
        <authorList>
            <person name="Castelo-Branco R."/>
            <person name="Eusebio N."/>
            <person name="Adriana R."/>
            <person name="Vieira A."/>
            <person name="Brugerolle De Fraissinette N."/>
            <person name="Rezende De Castro R."/>
            <person name="Schneider M.P."/>
            <person name="Vasconcelos V."/>
            <person name="Leao P.N."/>
        </authorList>
    </citation>
    <scope>NUCLEOTIDE SEQUENCE</scope>
    <source>
        <strain evidence="4">LEGE 06105</strain>
    </source>
</reference>
<keyword evidence="2" id="KW-0964">Secreted</keyword>
<feature type="region of interest" description="Disordered" evidence="3">
    <location>
        <begin position="240"/>
        <end position="269"/>
    </location>
</feature>
<dbReference type="Proteomes" id="UP000620559">
    <property type="component" value="Unassembled WGS sequence"/>
</dbReference>
<evidence type="ECO:0000313" key="4">
    <source>
        <dbReference type="EMBL" id="MBE9213931.1"/>
    </source>
</evidence>
<accession>A0A8J7K0Q1</accession>
<gene>
    <name evidence="4" type="ORF">IQ247_14860</name>
</gene>
<comment type="subcellular location">
    <subcellularLocation>
        <location evidence="1">Secreted</location>
    </subcellularLocation>
</comment>
<dbReference type="InterPro" id="IPR050557">
    <property type="entry name" value="RTX_toxin/Mannuronan_C5-epim"/>
</dbReference>
<dbReference type="InterPro" id="IPR011049">
    <property type="entry name" value="Serralysin-like_metalloprot_C"/>
</dbReference>
<keyword evidence="5" id="KW-1185">Reference proteome</keyword>
<dbReference type="AlphaFoldDB" id="A0A8J7K0Q1"/>
<evidence type="ECO:0000256" key="1">
    <source>
        <dbReference type="ARBA" id="ARBA00004613"/>
    </source>
</evidence>
<sequence length="421" mass="44174">MTENLTLEQELQLEAVAEAEGEQPSATQEAIFESTQPVGIQLTPEQQTRLEILQQQESEALQPPPSQTPGFEPDLQVPTTDSTISGLNRIIGTPNGETIIGTDINDNIIALGGDDEIFGQAGDDIISGGGENDVIEGNAGVDLIFGDYSASENSSLIGSGNDTIYGNEGDDILYGQDREDTIYGGDGNDYAEGGDGNDLVYGNQGEDTLYGDSFEGEPFSTVGGDDTVIGGGGNDKVYGGKGNDILEGNQGSDELTGGQGNDELKGGRGKDKLIGTDTDFFGRSELGFGFGERDTLTGGRDNDTFVLGLAEANGRDENGNDVVIQDVVLYNNSNIDSNGIGDYALITDFGFVGDGVIRGADKIQLAGSESMYSLGTSPIDNISGTAIFLNEGQNTSELIALVQEISVETLSLNDTTQFVFV</sequence>
<dbReference type="Pfam" id="PF00353">
    <property type="entry name" value="HemolysinCabind"/>
    <property type="match status" value="5"/>
</dbReference>
<dbReference type="PANTHER" id="PTHR38340">
    <property type="entry name" value="S-LAYER PROTEIN"/>
    <property type="match status" value="1"/>
</dbReference>
<dbReference type="GO" id="GO:0005509">
    <property type="term" value="F:calcium ion binding"/>
    <property type="evidence" value="ECO:0007669"/>
    <property type="project" value="InterPro"/>
</dbReference>
<evidence type="ECO:0000256" key="2">
    <source>
        <dbReference type="ARBA" id="ARBA00022525"/>
    </source>
</evidence>
<organism evidence="4 5">
    <name type="scientific">Plectonema cf. radiosum LEGE 06105</name>
    <dbReference type="NCBI Taxonomy" id="945769"/>
    <lineage>
        <taxon>Bacteria</taxon>
        <taxon>Bacillati</taxon>
        <taxon>Cyanobacteriota</taxon>
        <taxon>Cyanophyceae</taxon>
        <taxon>Oscillatoriophycideae</taxon>
        <taxon>Oscillatoriales</taxon>
        <taxon>Microcoleaceae</taxon>
        <taxon>Plectonema</taxon>
    </lineage>
</organism>
<dbReference type="SUPFAM" id="SSF51120">
    <property type="entry name" value="beta-Roll"/>
    <property type="match status" value="3"/>
</dbReference>
<dbReference type="PROSITE" id="PS00330">
    <property type="entry name" value="HEMOLYSIN_CALCIUM"/>
    <property type="match status" value="2"/>
</dbReference>
<name>A0A8J7K0Q1_9CYAN</name>
<feature type="region of interest" description="Disordered" evidence="3">
    <location>
        <begin position="17"/>
        <end position="39"/>
    </location>
</feature>
<dbReference type="Gene3D" id="2.150.10.10">
    <property type="entry name" value="Serralysin-like metalloprotease, C-terminal"/>
    <property type="match status" value="3"/>
</dbReference>
<protein>
    <submittedName>
        <fullName evidence="4">Calcium-binding protein</fullName>
    </submittedName>
</protein>
<proteinExistence type="predicted"/>
<dbReference type="InterPro" id="IPR018511">
    <property type="entry name" value="Hemolysin-typ_Ca-bd_CS"/>
</dbReference>
<dbReference type="PANTHER" id="PTHR38340:SF1">
    <property type="entry name" value="S-LAYER PROTEIN"/>
    <property type="match status" value="1"/>
</dbReference>
<dbReference type="RefSeq" id="WP_193921246.1">
    <property type="nucleotide sequence ID" value="NZ_JADEWL010000045.1"/>
</dbReference>